<sequence length="475" mass="54097">MDTYTSSNSWPSLLNQKRNYTTWFNRSSLHTRRGMPTKILLKDEGPKTKLIDNALSENLLPVDETVKGKGMPLSSKCSYCSNHQEESLLHPFFSSNIATQVWADLSLLLQFKNSEISDVADCVSSFLTHPELTTTAGRLKRCTFMAVMWEICSGVAGTERDFKSNVEVDYCSRILKSTTEVDFLEDFDSFTSGNSLSNNMDLSRGVVLFTIMAMAWDSGIGRSVLEAMDLQWLAKVTKSSSDLIFSSTKSGSVGTWMAIFSKWGSSVGGGLEAVEAERKNYLTDEAGFFRRRIVTPIEILEVDKFYWLRWEGLSPILRKYHDFITALPRRWRLVDVEELAQLEVMSHQEERADVWWSYVLCTQFADGAMEVALAQFIRSMSVLEYKARFAELSKYAPDIVADERRKVKKFIMGLKPSLRTRLVALGHRSMEEALSVACMQEAKMEVYLEEKRASLKRPASAFQWQDRKKKTPAFQ</sequence>
<name>A0A843X8X1_COLES</name>
<feature type="domain" description="Reverse transcriptase zinc-binding" evidence="1">
    <location>
        <begin position="46"/>
        <end position="102"/>
    </location>
</feature>
<gene>
    <name evidence="2" type="ORF">Taro_048721</name>
</gene>
<comment type="caution">
    <text evidence="2">The sequence shown here is derived from an EMBL/GenBank/DDBJ whole genome shotgun (WGS) entry which is preliminary data.</text>
</comment>
<reference evidence="2" key="1">
    <citation type="submission" date="2017-07" db="EMBL/GenBank/DDBJ databases">
        <title>Taro Niue Genome Assembly and Annotation.</title>
        <authorList>
            <person name="Atibalentja N."/>
            <person name="Keating K."/>
            <person name="Fields C.J."/>
        </authorList>
    </citation>
    <scope>NUCLEOTIDE SEQUENCE</scope>
    <source>
        <strain evidence="2">Niue_2</strain>
        <tissue evidence="2">Leaf</tissue>
    </source>
</reference>
<protein>
    <recommendedName>
        <fullName evidence="1">Reverse transcriptase zinc-binding domain-containing protein</fullName>
    </recommendedName>
</protein>
<dbReference type="InterPro" id="IPR026960">
    <property type="entry name" value="RVT-Znf"/>
</dbReference>
<keyword evidence="3" id="KW-1185">Reference proteome</keyword>
<accession>A0A843X8X1</accession>
<proteinExistence type="predicted"/>
<organism evidence="2 3">
    <name type="scientific">Colocasia esculenta</name>
    <name type="common">Wild taro</name>
    <name type="synonym">Arum esculentum</name>
    <dbReference type="NCBI Taxonomy" id="4460"/>
    <lineage>
        <taxon>Eukaryota</taxon>
        <taxon>Viridiplantae</taxon>
        <taxon>Streptophyta</taxon>
        <taxon>Embryophyta</taxon>
        <taxon>Tracheophyta</taxon>
        <taxon>Spermatophyta</taxon>
        <taxon>Magnoliopsida</taxon>
        <taxon>Liliopsida</taxon>
        <taxon>Araceae</taxon>
        <taxon>Aroideae</taxon>
        <taxon>Colocasieae</taxon>
        <taxon>Colocasia</taxon>
    </lineage>
</organism>
<dbReference type="AlphaFoldDB" id="A0A843X8X1"/>
<dbReference type="Pfam" id="PF13966">
    <property type="entry name" value="zf-RVT"/>
    <property type="match status" value="1"/>
</dbReference>
<dbReference type="EMBL" id="NMUH01006680">
    <property type="protein sequence ID" value="MQM15770.1"/>
    <property type="molecule type" value="Genomic_DNA"/>
</dbReference>
<evidence type="ECO:0000313" key="3">
    <source>
        <dbReference type="Proteomes" id="UP000652761"/>
    </source>
</evidence>
<dbReference type="Proteomes" id="UP000652761">
    <property type="component" value="Unassembled WGS sequence"/>
</dbReference>
<evidence type="ECO:0000313" key="2">
    <source>
        <dbReference type="EMBL" id="MQM15770.1"/>
    </source>
</evidence>
<evidence type="ECO:0000259" key="1">
    <source>
        <dbReference type="Pfam" id="PF13966"/>
    </source>
</evidence>